<gene>
    <name evidence="3" type="ORF">AQJ30_20535</name>
</gene>
<dbReference type="EMBL" id="LMWS01000023">
    <property type="protein sequence ID" value="KUN36625.1"/>
    <property type="molecule type" value="Genomic_DNA"/>
</dbReference>
<accession>A0A101QUZ6</accession>
<proteinExistence type="predicted"/>
<dbReference type="PANTHER" id="PTHR43433">
    <property type="entry name" value="HYDROLASE, ALPHA/BETA FOLD FAMILY PROTEIN"/>
    <property type="match status" value="1"/>
</dbReference>
<organism evidence="3 4">
    <name type="scientific">Streptomyces longwoodensis</name>
    <dbReference type="NCBI Taxonomy" id="68231"/>
    <lineage>
        <taxon>Bacteria</taxon>
        <taxon>Bacillati</taxon>
        <taxon>Actinomycetota</taxon>
        <taxon>Actinomycetes</taxon>
        <taxon>Kitasatosporales</taxon>
        <taxon>Streptomycetaceae</taxon>
        <taxon>Streptomyces</taxon>
    </lineage>
</organism>
<evidence type="ECO:0000313" key="3">
    <source>
        <dbReference type="EMBL" id="KUN36625.1"/>
    </source>
</evidence>
<evidence type="ECO:0000259" key="2">
    <source>
        <dbReference type="Pfam" id="PF00561"/>
    </source>
</evidence>
<keyword evidence="4" id="KW-1185">Reference proteome</keyword>
<dbReference type="Proteomes" id="UP000053271">
    <property type="component" value="Unassembled WGS sequence"/>
</dbReference>
<evidence type="ECO:0000313" key="4">
    <source>
        <dbReference type="Proteomes" id="UP000053271"/>
    </source>
</evidence>
<protein>
    <recommendedName>
        <fullName evidence="2">AB hydrolase-1 domain-containing protein</fullName>
    </recommendedName>
</protein>
<dbReference type="SUPFAM" id="SSF53474">
    <property type="entry name" value="alpha/beta-Hydrolases"/>
    <property type="match status" value="1"/>
</dbReference>
<dbReference type="Gene3D" id="3.40.50.1820">
    <property type="entry name" value="alpha/beta hydrolase"/>
    <property type="match status" value="1"/>
</dbReference>
<feature type="domain" description="AB hydrolase-1" evidence="2">
    <location>
        <begin position="66"/>
        <end position="174"/>
    </location>
</feature>
<sequence>MGRYDRTRDEVHDRSPAPARSAHRTPHPALLRDDRLRTLPRGTLITPDGTRIAYRTDLSPRGPAGPPVLLLDGPTGHAGDWDDLTARLCEDGHRVVRYEARRDERATEEMRGAAAATADAAALLRHLGLAPAVLVARSEAGRTARQLAQTAPHLVLSLILLDEPPGACRNDDAHDTHPTLALRADQATPHDPHTLHEAIGEFLRRTGATRKDAAHA</sequence>
<dbReference type="Pfam" id="PF00561">
    <property type="entry name" value="Abhydrolase_1"/>
    <property type="match status" value="1"/>
</dbReference>
<name>A0A101QUZ6_9ACTN</name>
<evidence type="ECO:0000256" key="1">
    <source>
        <dbReference type="SAM" id="MobiDB-lite"/>
    </source>
</evidence>
<dbReference type="GO" id="GO:0003824">
    <property type="term" value="F:catalytic activity"/>
    <property type="evidence" value="ECO:0007669"/>
    <property type="project" value="UniProtKB-ARBA"/>
</dbReference>
<feature type="compositionally biased region" description="Basic and acidic residues" evidence="1">
    <location>
        <begin position="1"/>
        <end position="15"/>
    </location>
</feature>
<dbReference type="InterPro" id="IPR029058">
    <property type="entry name" value="AB_hydrolase_fold"/>
</dbReference>
<dbReference type="STRING" id="68231.AQJ30_20535"/>
<reference evidence="3 4" key="1">
    <citation type="submission" date="2015-10" db="EMBL/GenBank/DDBJ databases">
        <title>Draft genome sequence of Streptomyces longwoodensis DSM 41677, type strain for the species Streptomyces longwoodensis.</title>
        <authorList>
            <person name="Ruckert C."/>
            <person name="Winkler A."/>
            <person name="Kalinowski J."/>
            <person name="Kampfer P."/>
            <person name="Glaeser S."/>
        </authorList>
    </citation>
    <scope>NUCLEOTIDE SEQUENCE [LARGE SCALE GENOMIC DNA]</scope>
    <source>
        <strain evidence="3 4">DSM 41677</strain>
    </source>
</reference>
<comment type="caution">
    <text evidence="3">The sequence shown here is derived from an EMBL/GenBank/DDBJ whole genome shotgun (WGS) entry which is preliminary data.</text>
</comment>
<feature type="region of interest" description="Disordered" evidence="1">
    <location>
        <begin position="1"/>
        <end position="30"/>
    </location>
</feature>
<dbReference type="PANTHER" id="PTHR43433:SF5">
    <property type="entry name" value="AB HYDROLASE-1 DOMAIN-CONTAINING PROTEIN"/>
    <property type="match status" value="1"/>
</dbReference>
<dbReference type="InterPro" id="IPR050471">
    <property type="entry name" value="AB_hydrolase"/>
</dbReference>
<dbReference type="InterPro" id="IPR000073">
    <property type="entry name" value="AB_hydrolase_1"/>
</dbReference>
<dbReference type="AlphaFoldDB" id="A0A101QUZ6"/>